<feature type="transmembrane region" description="Helical" evidence="7">
    <location>
        <begin position="132"/>
        <end position="153"/>
    </location>
</feature>
<evidence type="ECO:0000256" key="6">
    <source>
        <dbReference type="SAM" id="MobiDB-lite"/>
    </source>
</evidence>
<reference evidence="8 9" key="1">
    <citation type="submission" date="2023-09" db="EMBL/GenBank/DDBJ databases">
        <title>Pangenome analysis of Batrachochytrium dendrobatidis and related Chytrids.</title>
        <authorList>
            <person name="Yacoub M.N."/>
            <person name="Stajich J.E."/>
            <person name="James T.Y."/>
        </authorList>
    </citation>
    <scope>NUCLEOTIDE SEQUENCE [LARGE SCALE GENOMIC DNA]</scope>
    <source>
        <strain evidence="8 9">JEL0888</strain>
    </source>
</reference>
<keyword evidence="3 7" id="KW-0812">Transmembrane</keyword>
<evidence type="ECO:0000256" key="3">
    <source>
        <dbReference type="ARBA" id="ARBA00022692"/>
    </source>
</evidence>
<feature type="transmembrane region" description="Helical" evidence="7">
    <location>
        <begin position="165"/>
        <end position="194"/>
    </location>
</feature>
<dbReference type="InterPro" id="IPR051085">
    <property type="entry name" value="MB_O-acyltransferase"/>
</dbReference>
<feature type="transmembrane region" description="Helical" evidence="7">
    <location>
        <begin position="477"/>
        <end position="495"/>
    </location>
</feature>
<comment type="subcellular location">
    <subcellularLocation>
        <location evidence="1">Membrane</location>
        <topology evidence="1">Multi-pass membrane protein</topology>
    </subcellularLocation>
</comment>
<feature type="region of interest" description="Disordered" evidence="6">
    <location>
        <begin position="15"/>
        <end position="53"/>
    </location>
</feature>
<evidence type="ECO:0000256" key="2">
    <source>
        <dbReference type="ARBA" id="ARBA00010323"/>
    </source>
</evidence>
<comment type="similarity">
    <text evidence="2">Belongs to the membrane-bound acyltransferase family.</text>
</comment>
<feature type="transmembrane region" description="Helical" evidence="7">
    <location>
        <begin position="351"/>
        <end position="373"/>
    </location>
</feature>
<protein>
    <submittedName>
        <fullName evidence="8">Glycerol transporter</fullName>
    </submittedName>
</protein>
<evidence type="ECO:0000256" key="1">
    <source>
        <dbReference type="ARBA" id="ARBA00004141"/>
    </source>
</evidence>
<feature type="transmembrane region" description="Helical" evidence="7">
    <location>
        <begin position="311"/>
        <end position="330"/>
    </location>
</feature>
<feature type="transmembrane region" description="Helical" evidence="7">
    <location>
        <begin position="67"/>
        <end position="88"/>
    </location>
</feature>
<evidence type="ECO:0000313" key="9">
    <source>
        <dbReference type="Proteomes" id="UP001527925"/>
    </source>
</evidence>
<accession>A0ABR4N4Q9</accession>
<sequence>MRKTPLLPVDGMFRTARRTESHDGAEAHGLLDSTRPHPLGSSSSAGFVDAPSARPARRRTQAWRASLTGVPLLVNLALLLATVCSWAWSAVNFSRTDSPIFGLYRHKLTQGWLFGRPLDNSDVQYRNFRNQAHILVAVLIGHQLLGSILGLRLGDSPARATHRMAFSLVFSSIFLSVLFGTGLLKIAAVCLAHYVVLTRVLGPRWIATLFSWAFGIAVLFSVDALCDFKFASLGSAFTGLDSMRGMGMSPVFNFTVLRMISFSTDYYWQTGESARAFEKHKTDCEVCSRSAGEKCPTGRIQAPHKAPEYNLFNYLAYLFYAPLFLAGPIITFNDFVAQVHTPPKSVTLRRIAVAAVRWAAFVLLFEVLLHYMYVVAIKDTKAWKGGPGRDGSLAVRFTSFEMYNLGYWNLTHIWLKLLIIWRFFALWALADRVETVENMARCMSDQYSGIEFWNAWHKSFNRWIVRYLYVPLGGKKLYLLNVMVTFTFVAIWHEVRVQQLAWGWLIALFIVPEIACTRLLCTDEWRQRLGWLHLHLCALGGVCNVFMMMIANLVGYAVGVEGIQEMLDQIVHGKAWSFFAGVIPGLFFTVHIAFYWRTREKAMKRKD</sequence>
<evidence type="ECO:0000256" key="7">
    <source>
        <dbReference type="SAM" id="Phobius"/>
    </source>
</evidence>
<gene>
    <name evidence="8" type="primary">GUP1</name>
    <name evidence="8" type="ORF">HK105_206028</name>
</gene>
<feature type="transmembrane region" description="Helical" evidence="7">
    <location>
        <begin position="575"/>
        <end position="596"/>
    </location>
</feature>
<evidence type="ECO:0000256" key="4">
    <source>
        <dbReference type="ARBA" id="ARBA00022989"/>
    </source>
</evidence>
<keyword evidence="5 7" id="KW-0472">Membrane</keyword>
<dbReference type="EMBL" id="JADGIZ020000033">
    <property type="protein sequence ID" value="KAL2914461.1"/>
    <property type="molecule type" value="Genomic_DNA"/>
</dbReference>
<dbReference type="PANTHER" id="PTHR13285">
    <property type="entry name" value="ACYLTRANSFERASE"/>
    <property type="match status" value="1"/>
</dbReference>
<name>A0ABR4N4Q9_9FUNG</name>
<dbReference type="PANTHER" id="PTHR13285:SF18">
    <property type="entry name" value="PROTEIN-CYSTEINE N-PALMITOYLTRANSFERASE RASP"/>
    <property type="match status" value="1"/>
</dbReference>
<dbReference type="Proteomes" id="UP001527925">
    <property type="component" value="Unassembled WGS sequence"/>
</dbReference>
<dbReference type="InterPro" id="IPR004299">
    <property type="entry name" value="MBOAT_fam"/>
</dbReference>
<feature type="transmembrane region" description="Helical" evidence="7">
    <location>
        <begin position="206"/>
        <end position="226"/>
    </location>
</feature>
<comment type="caution">
    <text evidence="8">The sequence shown here is derived from an EMBL/GenBank/DDBJ whole genome shotgun (WGS) entry which is preliminary data.</text>
</comment>
<dbReference type="Pfam" id="PF03062">
    <property type="entry name" value="MBOAT"/>
    <property type="match status" value="1"/>
</dbReference>
<proteinExistence type="inferred from homology"/>
<organism evidence="8 9">
    <name type="scientific">Polyrhizophydium stewartii</name>
    <dbReference type="NCBI Taxonomy" id="2732419"/>
    <lineage>
        <taxon>Eukaryota</taxon>
        <taxon>Fungi</taxon>
        <taxon>Fungi incertae sedis</taxon>
        <taxon>Chytridiomycota</taxon>
        <taxon>Chytridiomycota incertae sedis</taxon>
        <taxon>Chytridiomycetes</taxon>
        <taxon>Rhizophydiales</taxon>
        <taxon>Rhizophydiales incertae sedis</taxon>
        <taxon>Polyrhizophydium</taxon>
    </lineage>
</organism>
<evidence type="ECO:0000256" key="5">
    <source>
        <dbReference type="ARBA" id="ARBA00023136"/>
    </source>
</evidence>
<feature type="transmembrane region" description="Helical" evidence="7">
    <location>
        <begin position="532"/>
        <end position="555"/>
    </location>
</feature>
<evidence type="ECO:0000313" key="8">
    <source>
        <dbReference type="EMBL" id="KAL2914461.1"/>
    </source>
</evidence>
<feature type="transmembrane region" description="Helical" evidence="7">
    <location>
        <begin position="501"/>
        <end position="520"/>
    </location>
</feature>
<keyword evidence="9" id="KW-1185">Reference proteome</keyword>
<keyword evidence="4 7" id="KW-1133">Transmembrane helix</keyword>
<feature type="compositionally biased region" description="Basic and acidic residues" evidence="6">
    <location>
        <begin position="17"/>
        <end position="26"/>
    </location>
</feature>